<keyword evidence="5 10" id="KW-0378">Hydrolase</keyword>
<keyword evidence="6 10" id="KW-0256">Endoplasmic reticulum</keyword>
<dbReference type="SUPFAM" id="SSF53474">
    <property type="entry name" value="alpha/beta-Hydrolases"/>
    <property type="match status" value="1"/>
</dbReference>
<comment type="similarity">
    <text evidence="2 10">Belongs to the GPI inositol-deacylase family.</text>
</comment>
<dbReference type="EC" id="3.1.-.-" evidence="10"/>
<sequence>METQLSDKVSRSPKFNNDIAAKTPKLTIIPPTPVLSPVLDSPSIGASTSPCTNYHHLLLISQFQAIRQRSLLGWPHPSTPANPIDLNLLLPAAASTSASGSAPATSGPRKCAKSPIQGKTHHAILFLLSLFALAVILLICYSFFFLHIDPKYSRMSYMSPEFVPITAFNQNHTSHTHYSLHLYREENADRQFDANGIPVIFIPGNAGSYRQVRALASASSLLTNSILSNNPHTNNPASPDKIGFDYFTVDFQEDLTALHGQALYNQAEYLNDAVKFILEQYYPSHAGPKNFFPLPKSIILIGHSMGGVVARTMLTLDNYKQDSVNTIFTLAAPHTLPPVAFDPTVARIYDSVNRYWEQSFSQDLIGRNPLASVAVISIAGGSLDHMIPSELTSLAATIPPSNGFTVHSHSIPHVWMGIDHQAIVWSDQFRKVFARAILEIVNIASSQKTKSLPERMSVFRKHFLGGYNSPDLSNYIHEKYHPTIGGSLNNNNESTFMPPRIGDPDTLLWVDKVNPIPINQKFFLNKLGSASPKKTAHIIALPSPNFQVNHFFSLITDNHLLTPVPASTENLDENRPHNLKTGQVLPGLYAMACRYESKSHSVALNVIDLTDKSTADDTNLVGLLCKNIADDCFKLPRPLFSHTKLSPPSEHDYYSYFRYGINQLKDYDFIAIIDNNEFPTPGFVSAEFSSKYSASVTVKNPLRDFIHGVTVSLRAHRPTVVDISYTSLWSSLLAFKATITEKPRTTPLLGYTATDSAMLPFIRQYSGDNYDSKYYLNVGNGTQLDVSMYGVAPFTPFGVRAGDSTSDVESNLFYFGQTSHYYHNLHLQVWSEPSASTGAGALQITLKLDILASAGKLLLHYRVGVVILPVAVALCSLALQLRIYAITGQFVSFSRGLRAFSSTLLGPIGIAATVLPVLFESKFVQQMLFWLEPDLDYLSGDGPVSIFSQTTKRNPFLLGLEPGHIWYLGALFVVVALGICCIVNYLLVGIVSLLGFFLQPNAQTPLLSSLTLRLMLVWVLVFCVVSLGIPSEAVFVTSVLLQLVQAIHREPPKGSTNALSTNNNQNYIFSLLVLMLLLAPIPAPTLIAYFRSTGAIGFSASTGHQLLSNLGLSLLSLAFCVNPNVPPALVGAMSVPVPTTLSKRNSSISASPSRLLQTQIQQWLLLAPSYGLFGWAAYTFIFGLVKPFMVFRLFYGFAAWNFISMCYNQCQ</sequence>
<feature type="transmembrane region" description="Helical" evidence="10">
    <location>
        <begin position="1163"/>
        <end position="1183"/>
    </location>
</feature>
<comment type="caution">
    <text evidence="13">The sequence shown here is derived from an EMBL/GenBank/DDBJ whole genome shotgun (WGS) entry which is preliminary data.</text>
</comment>
<accession>A0A0J9X2Z1</accession>
<dbReference type="Pfam" id="PF25141">
    <property type="entry name" value="PGAP1_2nd"/>
    <property type="match status" value="1"/>
</dbReference>
<comment type="function">
    <text evidence="10">Involved in inositol deacylation of GPI-anchored proteins which plays important roles in the quality control and ER-associated degradation of GPI-anchored proteins.</text>
</comment>
<evidence type="ECO:0000256" key="3">
    <source>
        <dbReference type="ARBA" id="ARBA00022448"/>
    </source>
</evidence>
<feature type="transmembrane region" description="Helical" evidence="10">
    <location>
        <begin position="123"/>
        <end position="146"/>
    </location>
</feature>
<organism evidence="13 14">
    <name type="scientific">Geotrichum candidum</name>
    <name type="common">Oospora lactis</name>
    <name type="synonym">Dipodascus geotrichum</name>
    <dbReference type="NCBI Taxonomy" id="1173061"/>
    <lineage>
        <taxon>Eukaryota</taxon>
        <taxon>Fungi</taxon>
        <taxon>Dikarya</taxon>
        <taxon>Ascomycota</taxon>
        <taxon>Saccharomycotina</taxon>
        <taxon>Dipodascomycetes</taxon>
        <taxon>Dipodascales</taxon>
        <taxon>Dipodascaceae</taxon>
        <taxon>Geotrichum</taxon>
    </lineage>
</organism>
<feature type="transmembrane region" description="Helical" evidence="10">
    <location>
        <begin position="965"/>
        <end position="998"/>
    </location>
</feature>
<dbReference type="EMBL" id="CCBN010000001">
    <property type="protein sequence ID" value="CDO51500.1"/>
    <property type="molecule type" value="Genomic_DNA"/>
</dbReference>
<evidence type="ECO:0000256" key="4">
    <source>
        <dbReference type="ARBA" id="ARBA00022692"/>
    </source>
</evidence>
<name>A0A0J9X2Z1_GEOCN</name>
<evidence type="ECO:0000256" key="10">
    <source>
        <dbReference type="RuleBase" id="RU365011"/>
    </source>
</evidence>
<feature type="transmembrane region" description="Helical" evidence="10">
    <location>
        <begin position="1067"/>
        <end position="1090"/>
    </location>
</feature>
<dbReference type="AlphaFoldDB" id="A0A0J9X2Z1"/>
<dbReference type="GO" id="GO:0050185">
    <property type="term" value="F:phosphatidylinositol deacylase activity"/>
    <property type="evidence" value="ECO:0007669"/>
    <property type="project" value="TreeGrafter"/>
</dbReference>
<dbReference type="GO" id="GO:0015031">
    <property type="term" value="P:protein transport"/>
    <property type="evidence" value="ECO:0007669"/>
    <property type="project" value="UniProtKB-KW"/>
</dbReference>
<keyword evidence="9 10" id="KW-0472">Membrane</keyword>
<evidence type="ECO:0000256" key="7">
    <source>
        <dbReference type="ARBA" id="ARBA00022927"/>
    </source>
</evidence>
<evidence type="ECO:0000256" key="2">
    <source>
        <dbReference type="ARBA" id="ARBA00006931"/>
    </source>
</evidence>
<feature type="domain" description="GPI inositol-deacylase transmembrane" evidence="12">
    <location>
        <begin position="866"/>
        <end position="1092"/>
    </location>
</feature>
<dbReference type="InterPro" id="IPR029058">
    <property type="entry name" value="AB_hydrolase_fold"/>
</dbReference>
<feature type="domain" description="GPI inositol-deacylase PGAP1-like alpha/beta" evidence="11">
    <location>
        <begin position="194"/>
        <end position="439"/>
    </location>
</feature>
<dbReference type="GO" id="GO:0006888">
    <property type="term" value="P:endoplasmic reticulum to Golgi vesicle-mediated transport"/>
    <property type="evidence" value="ECO:0007669"/>
    <property type="project" value="TreeGrafter"/>
</dbReference>
<dbReference type="Pfam" id="PF25140">
    <property type="entry name" value="PGAP1_TMD"/>
    <property type="match status" value="1"/>
</dbReference>
<dbReference type="GO" id="GO:0005789">
    <property type="term" value="C:endoplasmic reticulum membrane"/>
    <property type="evidence" value="ECO:0007669"/>
    <property type="project" value="UniProtKB-SubCell"/>
</dbReference>
<dbReference type="STRING" id="1173061.A0A0J9X2Z1"/>
<keyword evidence="7 10" id="KW-0653">Protein transport</keyword>
<protein>
    <recommendedName>
        <fullName evidence="10">GPI inositol-deacylase</fullName>
        <ecNumber evidence="10">3.1.-.-</ecNumber>
    </recommendedName>
</protein>
<dbReference type="InterPro" id="IPR056824">
    <property type="entry name" value="PGAP1_TMD"/>
</dbReference>
<evidence type="ECO:0000259" key="12">
    <source>
        <dbReference type="Pfam" id="PF25140"/>
    </source>
</evidence>
<evidence type="ECO:0000256" key="1">
    <source>
        <dbReference type="ARBA" id="ARBA00004477"/>
    </source>
</evidence>
<dbReference type="InterPro" id="IPR039529">
    <property type="entry name" value="PGAP1/BST1"/>
</dbReference>
<feature type="transmembrane region" description="Helical" evidence="10">
    <location>
        <begin position="899"/>
        <end position="919"/>
    </location>
</feature>
<keyword evidence="4 10" id="KW-0812">Transmembrane</keyword>
<keyword evidence="8 10" id="KW-1133">Transmembrane helix</keyword>
<evidence type="ECO:0000256" key="5">
    <source>
        <dbReference type="ARBA" id="ARBA00022801"/>
    </source>
</evidence>
<dbReference type="Proteomes" id="UP000242525">
    <property type="component" value="Unassembled WGS sequence"/>
</dbReference>
<keyword evidence="3 10" id="KW-0813">Transport</keyword>
<feature type="transmembrane region" description="Helical" evidence="10">
    <location>
        <begin position="859"/>
        <end position="879"/>
    </location>
</feature>
<dbReference type="OrthoDB" id="348976at2759"/>
<keyword evidence="14" id="KW-1185">Reference proteome</keyword>
<evidence type="ECO:0000256" key="6">
    <source>
        <dbReference type="ARBA" id="ARBA00022824"/>
    </source>
</evidence>
<evidence type="ECO:0000313" key="14">
    <source>
        <dbReference type="Proteomes" id="UP000242525"/>
    </source>
</evidence>
<dbReference type="InterPro" id="IPR012908">
    <property type="entry name" value="PGAP1-ab_dom-like"/>
</dbReference>
<feature type="transmembrane region" description="Helical" evidence="10">
    <location>
        <begin position="1010"/>
        <end position="1029"/>
    </location>
</feature>
<evidence type="ECO:0000256" key="8">
    <source>
        <dbReference type="ARBA" id="ARBA00022989"/>
    </source>
</evidence>
<evidence type="ECO:0000259" key="11">
    <source>
        <dbReference type="Pfam" id="PF07819"/>
    </source>
</evidence>
<evidence type="ECO:0000313" key="13">
    <source>
        <dbReference type="EMBL" id="CDO51500.1"/>
    </source>
</evidence>
<dbReference type="GO" id="GO:0006505">
    <property type="term" value="P:GPI anchor metabolic process"/>
    <property type="evidence" value="ECO:0007669"/>
    <property type="project" value="TreeGrafter"/>
</dbReference>
<dbReference type="Gene3D" id="3.40.50.1820">
    <property type="entry name" value="alpha/beta hydrolase"/>
    <property type="match status" value="1"/>
</dbReference>
<dbReference type="PANTHER" id="PTHR15495">
    <property type="entry name" value="NEGATIVE REGULATOR OF VESICLE FORMATION-RELATED"/>
    <property type="match status" value="1"/>
</dbReference>
<reference evidence="13" key="1">
    <citation type="submission" date="2014-03" db="EMBL/GenBank/DDBJ databases">
        <authorList>
            <person name="Casaregola S."/>
        </authorList>
    </citation>
    <scope>NUCLEOTIDE SEQUENCE [LARGE SCALE GENOMIC DNA]</scope>
    <source>
        <strain evidence="13">CLIB 918</strain>
    </source>
</reference>
<evidence type="ECO:0000256" key="9">
    <source>
        <dbReference type="ARBA" id="ARBA00023136"/>
    </source>
</evidence>
<proteinExistence type="inferred from homology"/>
<dbReference type="Pfam" id="PF07819">
    <property type="entry name" value="PGAP1"/>
    <property type="match status" value="1"/>
</dbReference>
<comment type="subcellular location">
    <subcellularLocation>
        <location evidence="1">Endoplasmic reticulum membrane</location>
        <topology evidence="1">Multi-pass membrane protein</topology>
    </subcellularLocation>
</comment>
<gene>
    <name evidence="13" type="ORF">BN980_GECA01s07259g</name>
</gene>
<dbReference type="PANTHER" id="PTHR15495:SF7">
    <property type="entry name" value="GPI INOSITOL-DEACYLASE"/>
    <property type="match status" value="1"/>
</dbReference>